<dbReference type="EMBL" id="AP023098">
    <property type="protein sequence ID" value="BCE80229.1"/>
    <property type="molecule type" value="Genomic_DNA"/>
</dbReference>
<dbReference type="GeneID" id="92970133"/>
<dbReference type="EMBL" id="AP023093">
    <property type="protein sequence ID" value="BCE36627.1"/>
    <property type="molecule type" value="Genomic_DNA"/>
</dbReference>
<dbReference type="EMBL" id="AP023097">
    <property type="protein sequence ID" value="BCE71568.1"/>
    <property type="molecule type" value="Genomic_DNA"/>
</dbReference>
<organism evidence="3">
    <name type="scientific">Bradyrhizobium diazoefficiens</name>
    <dbReference type="NCBI Taxonomy" id="1355477"/>
    <lineage>
        <taxon>Bacteria</taxon>
        <taxon>Pseudomonadati</taxon>
        <taxon>Pseudomonadota</taxon>
        <taxon>Alphaproteobacteria</taxon>
        <taxon>Hyphomicrobiales</taxon>
        <taxon>Nitrobacteraceae</taxon>
        <taxon>Bradyrhizobium</taxon>
    </lineage>
</organism>
<gene>
    <name evidence="1" type="ORF">XF2B_16580</name>
    <name evidence="2" type="ORF">XF3B_16580</name>
    <name evidence="3" type="ORF">XF8B_16790</name>
    <name evidence="4" type="ORF">XF9B_16500</name>
</gene>
<accession>A0A810B549</accession>
<evidence type="ECO:0000313" key="1">
    <source>
        <dbReference type="EMBL" id="BCE27889.1"/>
    </source>
</evidence>
<reference evidence="2" key="2">
    <citation type="submission" date="2020-05" db="EMBL/GenBank/DDBJ databases">
        <title>Complete genome sequence of Bradyrhizobium diazoefficiens XF3 isolated from soybean nodule.</title>
        <authorList>
            <person name="Noda R."/>
            <person name="Kakizaki K."/>
            <person name="Minamisawa K."/>
        </authorList>
    </citation>
    <scope>NUCLEOTIDE SEQUENCE</scope>
    <source>
        <strain evidence="2">XF3</strain>
    </source>
</reference>
<dbReference type="RefSeq" id="WP_154694120.1">
    <property type="nucleotide sequence ID" value="NZ_AP022639.1"/>
</dbReference>
<proteinExistence type="predicted"/>
<evidence type="ECO:0000313" key="2">
    <source>
        <dbReference type="EMBL" id="BCE36627.1"/>
    </source>
</evidence>
<name>A0A810B549_9BRAD</name>
<evidence type="ECO:0000313" key="3">
    <source>
        <dbReference type="EMBL" id="BCE71568.1"/>
    </source>
</evidence>
<sequence>MIAKCYPVLIQEDASRRLRCEPYGMEVSTKAVGTPEEAITIWNGDRHKLTPT</sequence>
<reference evidence="4" key="4">
    <citation type="submission" date="2020-05" db="EMBL/GenBank/DDBJ databases">
        <title>Complete genome sequence of Bradyrhizobium diazoefficiens XF9 isolated from soybean nodule.</title>
        <authorList>
            <person name="Noda R."/>
            <person name="Kakizaki K."/>
            <person name="Minamisawa K."/>
        </authorList>
    </citation>
    <scope>NUCLEOTIDE SEQUENCE</scope>
    <source>
        <strain evidence="4">XF9</strain>
    </source>
</reference>
<reference evidence="3" key="3">
    <citation type="submission" date="2020-05" db="EMBL/GenBank/DDBJ databases">
        <title>Complete genome sequence of Bradyrhizobium diazoefficiens XF8 isolated from soybean nodule.</title>
        <authorList>
            <person name="Noda R."/>
            <person name="Kakizaki K."/>
            <person name="Minamisawa K."/>
        </authorList>
    </citation>
    <scope>NUCLEOTIDE SEQUENCE</scope>
    <source>
        <strain evidence="3">XF8</strain>
    </source>
</reference>
<dbReference type="AlphaFoldDB" id="A0A810B549"/>
<dbReference type="EMBL" id="AP023092">
    <property type="protein sequence ID" value="BCE27889.1"/>
    <property type="molecule type" value="Genomic_DNA"/>
</dbReference>
<reference evidence="1" key="1">
    <citation type="submission" date="2020-05" db="EMBL/GenBank/DDBJ databases">
        <title>Complete genome sequence of Bradyrhizobium diazoefficiens XF2 isolated from soybean nodule.</title>
        <authorList>
            <person name="Noda R."/>
            <person name="Kakizaki K."/>
            <person name="Minamisawa K."/>
        </authorList>
    </citation>
    <scope>NUCLEOTIDE SEQUENCE</scope>
    <source>
        <strain evidence="1">XF2</strain>
    </source>
</reference>
<evidence type="ECO:0000313" key="4">
    <source>
        <dbReference type="EMBL" id="BCE80229.1"/>
    </source>
</evidence>
<protein>
    <submittedName>
        <fullName evidence="3">Uncharacterized protein</fullName>
    </submittedName>
</protein>